<dbReference type="PANTHER" id="PTHR43326:SF1">
    <property type="entry name" value="METHIONINE--TRNA LIGASE, MITOCHONDRIAL"/>
    <property type="match status" value="1"/>
</dbReference>
<dbReference type="Gene3D" id="3.40.50.620">
    <property type="entry name" value="HUPs"/>
    <property type="match status" value="1"/>
</dbReference>
<dbReference type="EMBL" id="OX365934">
    <property type="protein sequence ID" value="CAI4063705.1"/>
    <property type="molecule type" value="Genomic_DNA"/>
</dbReference>
<evidence type="ECO:0000256" key="6">
    <source>
        <dbReference type="ARBA" id="ARBA00022917"/>
    </source>
</evidence>
<reference evidence="11" key="1">
    <citation type="submission" date="2022-10" db="EMBL/GenBank/DDBJ databases">
        <authorList>
            <person name="Byrne P K."/>
        </authorList>
    </citation>
    <scope>NUCLEOTIDE SEQUENCE</scope>
    <source>
        <strain evidence="11">ZP964</strain>
    </source>
</reference>
<evidence type="ECO:0000256" key="7">
    <source>
        <dbReference type="ARBA" id="ARBA00023146"/>
    </source>
</evidence>
<dbReference type="InterPro" id="IPR001412">
    <property type="entry name" value="aa-tRNA-synth_I_CS"/>
</dbReference>
<evidence type="ECO:0000256" key="8">
    <source>
        <dbReference type="ARBA" id="ARBA00030904"/>
    </source>
</evidence>
<keyword evidence="4 9" id="KW-0547">Nucleotide-binding</keyword>
<evidence type="ECO:0000256" key="2">
    <source>
        <dbReference type="ARBA" id="ARBA00012838"/>
    </source>
</evidence>
<keyword evidence="12" id="KW-1185">Reference proteome</keyword>
<accession>A0ABN8WXF4</accession>
<dbReference type="InterPro" id="IPR009080">
    <property type="entry name" value="tRNAsynth_Ia_anticodon-bd"/>
</dbReference>
<dbReference type="PANTHER" id="PTHR43326">
    <property type="entry name" value="METHIONYL-TRNA SYNTHETASE"/>
    <property type="match status" value="1"/>
</dbReference>
<protein>
    <recommendedName>
        <fullName evidence="2">methionine--tRNA ligase</fullName>
        <ecNumber evidence="2">6.1.1.10</ecNumber>
    </recommendedName>
    <alternativeName>
        <fullName evidence="8">Methionyl-tRNA synthetase</fullName>
    </alternativeName>
</protein>
<name>A0ABN8WXF4_SACUV</name>
<keyword evidence="6 9" id="KW-0648">Protein biosynthesis</keyword>
<dbReference type="InterPro" id="IPR033911">
    <property type="entry name" value="MetRS_core"/>
</dbReference>
<evidence type="ECO:0000313" key="11">
    <source>
        <dbReference type="EMBL" id="CAI4063705.1"/>
    </source>
</evidence>
<dbReference type="InterPro" id="IPR015413">
    <property type="entry name" value="Methionyl/Leucyl_tRNA_Synth"/>
</dbReference>
<dbReference type="Gene3D" id="1.10.730.10">
    <property type="entry name" value="Isoleucyl-tRNA Synthetase, Domain 1"/>
    <property type="match status" value="1"/>
</dbReference>
<dbReference type="Pfam" id="PF09334">
    <property type="entry name" value="tRNA-synt_1g"/>
    <property type="match status" value="1"/>
</dbReference>
<dbReference type="NCBIfam" id="TIGR00398">
    <property type="entry name" value="metG"/>
    <property type="match status" value="1"/>
</dbReference>
<evidence type="ECO:0000256" key="1">
    <source>
        <dbReference type="ARBA" id="ARBA00005594"/>
    </source>
</evidence>
<dbReference type="PRINTS" id="PR01041">
    <property type="entry name" value="TRNASYNTHMET"/>
</dbReference>
<comment type="similarity">
    <text evidence="1 9">Belongs to the class-I aminoacyl-tRNA synthetase family.</text>
</comment>
<evidence type="ECO:0000256" key="9">
    <source>
        <dbReference type="RuleBase" id="RU363039"/>
    </source>
</evidence>
<evidence type="ECO:0000256" key="5">
    <source>
        <dbReference type="ARBA" id="ARBA00022840"/>
    </source>
</evidence>
<evidence type="ECO:0000259" key="10">
    <source>
        <dbReference type="Pfam" id="PF09334"/>
    </source>
</evidence>
<evidence type="ECO:0000256" key="4">
    <source>
        <dbReference type="ARBA" id="ARBA00022741"/>
    </source>
</evidence>
<evidence type="ECO:0000313" key="12">
    <source>
        <dbReference type="Proteomes" id="UP001162085"/>
    </source>
</evidence>
<gene>
    <name evidence="11" type="primary">SUVZ07G4010</name>
    <name evidence="11" type="ORF">SUVZ_07G4010</name>
</gene>
<dbReference type="Proteomes" id="UP001162085">
    <property type="component" value="Chromosome 7"/>
</dbReference>
<dbReference type="InterPro" id="IPR014729">
    <property type="entry name" value="Rossmann-like_a/b/a_fold"/>
</dbReference>
<keyword evidence="7 9" id="KW-0030">Aminoacyl-tRNA synthetase</keyword>
<dbReference type="InterPro" id="IPR023457">
    <property type="entry name" value="Met-tRNA_synth_2"/>
</dbReference>
<keyword evidence="5 9" id="KW-0067">ATP-binding</keyword>
<dbReference type="SUPFAM" id="SSF52374">
    <property type="entry name" value="Nucleotidylyl transferase"/>
    <property type="match status" value="1"/>
</dbReference>
<keyword evidence="3 9" id="KW-0436">Ligase</keyword>
<dbReference type="EC" id="6.1.1.10" evidence="2"/>
<dbReference type="SUPFAM" id="SSF47323">
    <property type="entry name" value="Anticodon-binding domain of a subclass of class I aminoacyl-tRNA synthetases"/>
    <property type="match status" value="1"/>
</dbReference>
<proteinExistence type="inferred from homology"/>
<dbReference type="CDD" id="cd00814">
    <property type="entry name" value="MetRS_core"/>
    <property type="match status" value="1"/>
</dbReference>
<dbReference type="Gene3D" id="2.170.220.10">
    <property type="match status" value="1"/>
</dbReference>
<evidence type="ECO:0000256" key="3">
    <source>
        <dbReference type="ARBA" id="ARBA00022598"/>
    </source>
</evidence>
<feature type="domain" description="Methionyl/Leucyl tRNA synthetase" evidence="10">
    <location>
        <begin position="17"/>
        <end position="403"/>
    </location>
</feature>
<dbReference type="PROSITE" id="PS00178">
    <property type="entry name" value="AA_TRNA_LIGASE_I"/>
    <property type="match status" value="1"/>
</dbReference>
<sequence>MQCRSVIHRLYSKASHITTPIFYPNAKPHIGHLYSSLLCDVHHRWQLLKGNQSFFTTGTDEHGLKIQLASESNGFDQPKKFVDKLYMDFVHLDKIFDINYTRFIRTTDPDHIENVKELWQLCLKNGFIYKGEHKGWYSISDETFYPESKVVKDPKHDGKYLNTESNNEVIYQSETNYFFKLSLFKEKLINHIKKYPNFIFPVTKREQILQELETTENLLDLSISRPSTRLKWGIPTPNDPSQKVYVWFDALCNYLSSIGGISSILNNTAEVVSEHHDTESNVEMQSTIAHPKEVWQTTTHVIGKDIAKFHTIYWPSFLLAAGLPLPKQVVIHGHWLCNGVKMSKSLGNVVDPIDMASYYGADIVRWFLLENSKLEEDGDFQEQRLFETRELLVSKWGNLVNRCCGSKFDVGRAVTKFSNKGHLQLQEAFQNEPEISQQIENHTKLLDQAKEVFEEKITLFQYSQLLKHVWGIINDANTLVQNGKPWEREVNQQDAIIFLSMETSRILSILCQPIMPALSQSLLDRIDVSEERRTITFIELGSDEAYGKHSNKRGREVPLKRIPYRLSE</sequence>
<organism evidence="11 12">
    <name type="scientific">Saccharomyces uvarum</name>
    <name type="common">Yeast</name>
    <name type="synonym">Saccharomyces bayanus var. uvarum</name>
    <dbReference type="NCBI Taxonomy" id="230603"/>
    <lineage>
        <taxon>Eukaryota</taxon>
        <taxon>Fungi</taxon>
        <taxon>Dikarya</taxon>
        <taxon>Ascomycota</taxon>
        <taxon>Saccharomycotina</taxon>
        <taxon>Saccharomycetes</taxon>
        <taxon>Saccharomycetales</taxon>
        <taxon>Saccharomycetaceae</taxon>
        <taxon>Saccharomyces</taxon>
    </lineage>
</organism>
<dbReference type="InterPro" id="IPR014758">
    <property type="entry name" value="Met-tRNA_synth"/>
</dbReference>